<evidence type="ECO:0000256" key="1">
    <source>
        <dbReference type="SAM" id="SignalP"/>
    </source>
</evidence>
<accession>A0AAN9XM70</accession>
<feature type="chain" id="PRO_5042857200" description="Transmembrane protein" evidence="1">
    <location>
        <begin position="20"/>
        <end position="112"/>
    </location>
</feature>
<dbReference type="AlphaFoldDB" id="A0AAN9XM70"/>
<name>A0AAN9XM70_PSOTE</name>
<sequence length="112" mass="11907">MVVVVISVIGVCAVGYCTLTTLDVSRENGGVSDGWEEKCVFTKIEWEDSLCGIEINHERCDGRTGSGDGNKGPTKKMMAATVAAIMVEGKAMKGGCCRDCCNCRDHQIGEGL</sequence>
<dbReference type="Proteomes" id="UP001386955">
    <property type="component" value="Unassembled WGS sequence"/>
</dbReference>
<keyword evidence="1" id="KW-0732">Signal</keyword>
<comment type="caution">
    <text evidence="2">The sequence shown here is derived from an EMBL/GenBank/DDBJ whole genome shotgun (WGS) entry which is preliminary data.</text>
</comment>
<feature type="signal peptide" evidence="1">
    <location>
        <begin position="1"/>
        <end position="19"/>
    </location>
</feature>
<organism evidence="2 3">
    <name type="scientific">Psophocarpus tetragonolobus</name>
    <name type="common">Winged bean</name>
    <name type="synonym">Dolichos tetragonolobus</name>
    <dbReference type="NCBI Taxonomy" id="3891"/>
    <lineage>
        <taxon>Eukaryota</taxon>
        <taxon>Viridiplantae</taxon>
        <taxon>Streptophyta</taxon>
        <taxon>Embryophyta</taxon>
        <taxon>Tracheophyta</taxon>
        <taxon>Spermatophyta</taxon>
        <taxon>Magnoliopsida</taxon>
        <taxon>eudicotyledons</taxon>
        <taxon>Gunneridae</taxon>
        <taxon>Pentapetalae</taxon>
        <taxon>rosids</taxon>
        <taxon>fabids</taxon>
        <taxon>Fabales</taxon>
        <taxon>Fabaceae</taxon>
        <taxon>Papilionoideae</taxon>
        <taxon>50 kb inversion clade</taxon>
        <taxon>NPAAA clade</taxon>
        <taxon>indigoferoid/millettioid clade</taxon>
        <taxon>Phaseoleae</taxon>
        <taxon>Psophocarpus</taxon>
    </lineage>
</organism>
<keyword evidence="3" id="KW-1185">Reference proteome</keyword>
<gene>
    <name evidence="2" type="ORF">VNO78_10065</name>
</gene>
<evidence type="ECO:0000313" key="2">
    <source>
        <dbReference type="EMBL" id="KAK7398891.1"/>
    </source>
</evidence>
<proteinExistence type="predicted"/>
<evidence type="ECO:0000313" key="3">
    <source>
        <dbReference type="Proteomes" id="UP001386955"/>
    </source>
</evidence>
<dbReference type="EMBL" id="JAYMYS010000003">
    <property type="protein sequence ID" value="KAK7398891.1"/>
    <property type="molecule type" value="Genomic_DNA"/>
</dbReference>
<reference evidence="2 3" key="1">
    <citation type="submission" date="2024-01" db="EMBL/GenBank/DDBJ databases">
        <title>The genomes of 5 underutilized Papilionoideae crops provide insights into root nodulation and disease resistanc.</title>
        <authorList>
            <person name="Jiang F."/>
        </authorList>
    </citation>
    <scope>NUCLEOTIDE SEQUENCE [LARGE SCALE GENOMIC DNA]</scope>
    <source>
        <strain evidence="2">DUOXIRENSHENG_FW03</strain>
        <tissue evidence="2">Leaves</tissue>
    </source>
</reference>
<protein>
    <recommendedName>
        <fullName evidence="4">Transmembrane protein</fullName>
    </recommendedName>
</protein>
<evidence type="ECO:0008006" key="4">
    <source>
        <dbReference type="Google" id="ProtNLM"/>
    </source>
</evidence>